<dbReference type="GO" id="GO:0006423">
    <property type="term" value="P:cysteinyl-tRNA aminoacylation"/>
    <property type="evidence" value="ECO:0007669"/>
    <property type="project" value="UniProtKB-UniRule"/>
</dbReference>
<dbReference type="STRING" id="225004.SAMN02745152_00837"/>
<dbReference type="GO" id="GO:0004817">
    <property type="term" value="F:cysteine-tRNA ligase activity"/>
    <property type="evidence" value="ECO:0007669"/>
    <property type="project" value="UniProtKB-UniRule"/>
</dbReference>
<keyword evidence="6 10" id="KW-0862">Zinc</keyword>
<dbReference type="GeneID" id="303367095"/>
<dbReference type="GO" id="GO:0005524">
    <property type="term" value="F:ATP binding"/>
    <property type="evidence" value="ECO:0007669"/>
    <property type="project" value="UniProtKB-UniRule"/>
</dbReference>
<dbReference type="InterPro" id="IPR056411">
    <property type="entry name" value="CysS_C"/>
</dbReference>
<evidence type="ECO:0000259" key="12">
    <source>
        <dbReference type="Pfam" id="PF23493"/>
    </source>
</evidence>
<accession>A0A1T4MBA8</accession>
<dbReference type="InterPro" id="IPR009080">
    <property type="entry name" value="tRNAsynth_Ia_anticodon-bd"/>
</dbReference>
<dbReference type="InterPro" id="IPR015803">
    <property type="entry name" value="Cys-tRNA-ligase"/>
</dbReference>
<keyword evidence="7 10" id="KW-0067">ATP-binding</keyword>
<dbReference type="CDD" id="cd00672">
    <property type="entry name" value="CysRS_core"/>
    <property type="match status" value="1"/>
</dbReference>
<dbReference type="PANTHER" id="PTHR10890:SF3">
    <property type="entry name" value="CYSTEINE--TRNA LIGASE, CYTOPLASMIC"/>
    <property type="match status" value="1"/>
</dbReference>
<evidence type="ECO:0000256" key="3">
    <source>
        <dbReference type="ARBA" id="ARBA00022598"/>
    </source>
</evidence>
<dbReference type="InterPro" id="IPR024909">
    <property type="entry name" value="Cys-tRNA/MSH_ligase"/>
</dbReference>
<evidence type="ECO:0000256" key="1">
    <source>
        <dbReference type="ARBA" id="ARBA00005594"/>
    </source>
</evidence>
<dbReference type="SUPFAM" id="SSF47323">
    <property type="entry name" value="Anticodon-binding domain of a subclass of class I aminoacyl-tRNA synthetases"/>
    <property type="match status" value="1"/>
</dbReference>
<gene>
    <name evidence="10" type="primary">cysS</name>
    <name evidence="13" type="ORF">SAMN02745152_00837</name>
</gene>
<comment type="similarity">
    <text evidence="1 10">Belongs to the class-I aminoacyl-tRNA synthetase family.</text>
</comment>
<keyword evidence="3 10" id="KW-0436">Ligase</keyword>
<keyword evidence="14" id="KW-1185">Reference proteome</keyword>
<comment type="catalytic activity">
    <reaction evidence="10">
        <text>tRNA(Cys) + L-cysteine + ATP = L-cysteinyl-tRNA(Cys) + AMP + diphosphate</text>
        <dbReference type="Rhea" id="RHEA:17773"/>
        <dbReference type="Rhea" id="RHEA-COMP:9661"/>
        <dbReference type="Rhea" id="RHEA-COMP:9679"/>
        <dbReference type="ChEBI" id="CHEBI:30616"/>
        <dbReference type="ChEBI" id="CHEBI:33019"/>
        <dbReference type="ChEBI" id="CHEBI:35235"/>
        <dbReference type="ChEBI" id="CHEBI:78442"/>
        <dbReference type="ChEBI" id="CHEBI:78517"/>
        <dbReference type="ChEBI" id="CHEBI:456215"/>
        <dbReference type="EC" id="6.1.1.16"/>
    </reaction>
</comment>
<keyword evidence="10" id="KW-0963">Cytoplasm</keyword>
<dbReference type="EMBL" id="FUXC01000003">
    <property type="protein sequence ID" value="SJZ64273.1"/>
    <property type="molecule type" value="Genomic_DNA"/>
</dbReference>
<dbReference type="GO" id="GO:0008270">
    <property type="term" value="F:zinc ion binding"/>
    <property type="evidence" value="ECO:0007669"/>
    <property type="project" value="UniProtKB-UniRule"/>
</dbReference>
<feature type="binding site" evidence="10">
    <location>
        <position position="295"/>
    </location>
    <ligand>
        <name>ATP</name>
        <dbReference type="ChEBI" id="CHEBI:30616"/>
    </ligand>
</feature>
<evidence type="ECO:0000256" key="7">
    <source>
        <dbReference type="ARBA" id="ARBA00022840"/>
    </source>
</evidence>
<evidence type="ECO:0000256" key="8">
    <source>
        <dbReference type="ARBA" id="ARBA00022917"/>
    </source>
</evidence>
<feature type="binding site" evidence="10">
    <location>
        <position position="228"/>
    </location>
    <ligand>
        <name>Zn(2+)</name>
        <dbReference type="ChEBI" id="CHEBI:29105"/>
    </ligand>
</feature>
<evidence type="ECO:0000259" key="11">
    <source>
        <dbReference type="Pfam" id="PF01406"/>
    </source>
</evidence>
<keyword evidence="5 10" id="KW-0547">Nucleotide-binding</keyword>
<dbReference type="PRINTS" id="PR00983">
    <property type="entry name" value="TRNASYNTHCYS"/>
</dbReference>
<dbReference type="GO" id="GO:0005829">
    <property type="term" value="C:cytosol"/>
    <property type="evidence" value="ECO:0007669"/>
    <property type="project" value="TreeGrafter"/>
</dbReference>
<name>A0A1T4MBA8_9SPIR</name>
<dbReference type="Pfam" id="PF23493">
    <property type="entry name" value="CysS_C"/>
    <property type="match status" value="1"/>
</dbReference>
<comment type="cofactor">
    <cofactor evidence="10">
        <name>Zn(2+)</name>
        <dbReference type="ChEBI" id="CHEBI:29105"/>
    </cofactor>
    <text evidence="10">Binds 1 zinc ion per subunit.</text>
</comment>
<keyword evidence="9 10" id="KW-0030">Aminoacyl-tRNA synthetase</keyword>
<dbReference type="RefSeq" id="WP_078930586.1">
    <property type="nucleotide sequence ID" value="NZ_CAMEQG010000009.1"/>
</dbReference>
<evidence type="ECO:0000313" key="13">
    <source>
        <dbReference type="EMBL" id="SJZ64273.1"/>
    </source>
</evidence>
<dbReference type="EC" id="6.1.1.16" evidence="10"/>
<feature type="short sequence motif" description="'KMSKS' region" evidence="10">
    <location>
        <begin position="292"/>
        <end position="296"/>
    </location>
</feature>
<proteinExistence type="inferred from homology"/>
<reference evidence="13 14" key="1">
    <citation type="submission" date="2017-02" db="EMBL/GenBank/DDBJ databases">
        <authorList>
            <person name="Peterson S.W."/>
        </authorList>
    </citation>
    <scope>NUCLEOTIDE SEQUENCE [LARGE SCALE GENOMIC DNA]</scope>
    <source>
        <strain evidence="13 14">ATCC BAA-909</strain>
    </source>
</reference>
<comment type="subunit">
    <text evidence="2 10">Monomer.</text>
</comment>
<dbReference type="Proteomes" id="UP000190395">
    <property type="component" value="Unassembled WGS sequence"/>
</dbReference>
<comment type="subcellular location">
    <subcellularLocation>
        <location evidence="10">Cytoplasm</location>
    </subcellularLocation>
</comment>
<feature type="domain" description="Cysteinyl-tRNA ligase anticodon binding" evidence="12">
    <location>
        <begin position="467"/>
        <end position="511"/>
    </location>
</feature>
<dbReference type="OrthoDB" id="9815130at2"/>
<dbReference type="AlphaFoldDB" id="A0A1T4MBA8"/>
<dbReference type="PANTHER" id="PTHR10890">
    <property type="entry name" value="CYSTEINYL-TRNA SYNTHETASE"/>
    <property type="match status" value="1"/>
</dbReference>
<dbReference type="Pfam" id="PF01406">
    <property type="entry name" value="tRNA-synt_1e"/>
    <property type="match status" value="1"/>
</dbReference>
<sequence length="514" mass="57671">MALRLFNTMGRKMEEFVPVDPNKKYVGFYGCGPTVYNYAHIGNLRAYVFLDILDKTLTYLGYDIKHVMNITDVGHLTGDADDGEDKMVKTAEERHQSVLDVAKFYTDAFMSDIDALNIRHPDVICKATEHISDMIELIKKIEANGHTYTAGGNLYFDISTFPGYGDLANLNLDELKAGAGRRKLSIIDENKRNPGDFVLWFTKSKFENQAMTWDSPWGRGYPGWHIECSAMSMKYLGKHIDIHTGGVDHIPVHHTNEIAQSEGSFSAEERAEGPWVKYWLHNEFLVIEGGNKMSKSSGNFLRLQTLLDKGYDALDYRFFLLGGHYRKQIYFSWDAMDGAKNGRAALNERVAKLILKAKDEGLELTKENFAEKLASIAEKLHKDGESENLKKFREGLENDLLTPVAMAAMQKETNGKGRAAVDCLADIFTMDKVLSLKVIENAIEVAKKLEKESSAHLDDHAGDSEAAEITALVEERTAAKKAKDFAKADQIRNDLAARGITIIDTPQGPTWKRN</sequence>
<dbReference type="InterPro" id="IPR014729">
    <property type="entry name" value="Rossmann-like_a/b/a_fold"/>
</dbReference>
<evidence type="ECO:0000256" key="6">
    <source>
        <dbReference type="ARBA" id="ARBA00022833"/>
    </source>
</evidence>
<evidence type="ECO:0000256" key="9">
    <source>
        <dbReference type="ARBA" id="ARBA00023146"/>
    </source>
</evidence>
<dbReference type="Gene3D" id="3.40.50.620">
    <property type="entry name" value="HUPs"/>
    <property type="match status" value="1"/>
</dbReference>
<organism evidence="13 14">
    <name type="scientific">Treponema berlinense</name>
    <dbReference type="NCBI Taxonomy" id="225004"/>
    <lineage>
        <taxon>Bacteria</taxon>
        <taxon>Pseudomonadati</taxon>
        <taxon>Spirochaetota</taxon>
        <taxon>Spirochaetia</taxon>
        <taxon>Spirochaetales</taxon>
        <taxon>Treponemataceae</taxon>
        <taxon>Treponema</taxon>
    </lineage>
</organism>
<dbReference type="NCBIfam" id="TIGR00435">
    <property type="entry name" value="cysS"/>
    <property type="match status" value="1"/>
</dbReference>
<evidence type="ECO:0000256" key="4">
    <source>
        <dbReference type="ARBA" id="ARBA00022723"/>
    </source>
</evidence>
<dbReference type="HAMAP" id="MF_00041">
    <property type="entry name" value="Cys_tRNA_synth"/>
    <property type="match status" value="1"/>
</dbReference>
<feature type="domain" description="tRNA synthetases class I catalytic" evidence="11">
    <location>
        <begin position="22"/>
        <end position="340"/>
    </location>
</feature>
<dbReference type="InterPro" id="IPR032678">
    <property type="entry name" value="tRNA-synt_1_cat_dom"/>
</dbReference>
<feature type="short sequence motif" description="'HIGH' region" evidence="10">
    <location>
        <begin position="33"/>
        <end position="43"/>
    </location>
</feature>
<protein>
    <recommendedName>
        <fullName evidence="10">Cysteine--tRNA ligase</fullName>
        <ecNumber evidence="10">6.1.1.16</ecNumber>
    </recommendedName>
    <alternativeName>
        <fullName evidence="10">Cysteinyl-tRNA synthetase</fullName>
        <shortName evidence="10">CysRS</shortName>
    </alternativeName>
</protein>
<feature type="binding site" evidence="10">
    <location>
        <position position="253"/>
    </location>
    <ligand>
        <name>Zn(2+)</name>
        <dbReference type="ChEBI" id="CHEBI:29105"/>
    </ligand>
</feature>
<keyword evidence="8 10" id="KW-0648">Protein biosynthesis</keyword>
<feature type="binding site" evidence="10">
    <location>
        <position position="31"/>
    </location>
    <ligand>
        <name>Zn(2+)</name>
        <dbReference type="ChEBI" id="CHEBI:29105"/>
    </ligand>
</feature>
<evidence type="ECO:0000256" key="2">
    <source>
        <dbReference type="ARBA" id="ARBA00011245"/>
    </source>
</evidence>
<keyword evidence="4 10" id="KW-0479">Metal-binding</keyword>
<dbReference type="Gene3D" id="1.20.120.1910">
    <property type="entry name" value="Cysteine-tRNA ligase, C-terminal anti-codon recognition domain"/>
    <property type="match status" value="1"/>
</dbReference>
<evidence type="ECO:0000256" key="5">
    <source>
        <dbReference type="ARBA" id="ARBA00022741"/>
    </source>
</evidence>
<feature type="binding site" evidence="10">
    <location>
        <position position="257"/>
    </location>
    <ligand>
        <name>Zn(2+)</name>
        <dbReference type="ChEBI" id="CHEBI:29105"/>
    </ligand>
</feature>
<evidence type="ECO:0000256" key="10">
    <source>
        <dbReference type="HAMAP-Rule" id="MF_00041"/>
    </source>
</evidence>
<dbReference type="SUPFAM" id="SSF52374">
    <property type="entry name" value="Nucleotidylyl transferase"/>
    <property type="match status" value="1"/>
</dbReference>
<evidence type="ECO:0000313" key="14">
    <source>
        <dbReference type="Proteomes" id="UP000190395"/>
    </source>
</evidence>